<comment type="similarity">
    <text evidence="2">Belongs to the EamA transporter family.</text>
</comment>
<keyword evidence="3 6" id="KW-0812">Transmembrane</keyword>
<evidence type="ECO:0000256" key="4">
    <source>
        <dbReference type="ARBA" id="ARBA00022989"/>
    </source>
</evidence>
<dbReference type="PANTHER" id="PTHR32322">
    <property type="entry name" value="INNER MEMBRANE TRANSPORTER"/>
    <property type="match status" value="1"/>
</dbReference>
<evidence type="ECO:0000256" key="3">
    <source>
        <dbReference type="ARBA" id="ARBA00022692"/>
    </source>
</evidence>
<dbReference type="EMBL" id="NXID01000053">
    <property type="protein sequence ID" value="RXK14705.1"/>
    <property type="molecule type" value="Genomic_DNA"/>
</dbReference>
<comment type="caution">
    <text evidence="8">The sequence shown here is derived from an EMBL/GenBank/DDBJ whole genome shotgun (WGS) entry which is preliminary data.</text>
</comment>
<feature type="transmembrane region" description="Helical" evidence="6">
    <location>
        <begin position="125"/>
        <end position="144"/>
    </location>
</feature>
<evidence type="ECO:0000256" key="5">
    <source>
        <dbReference type="ARBA" id="ARBA00023136"/>
    </source>
</evidence>
<dbReference type="Proteomes" id="UP000290092">
    <property type="component" value="Unassembled WGS sequence"/>
</dbReference>
<protein>
    <submittedName>
        <fullName evidence="8">EamA family transporter</fullName>
    </submittedName>
</protein>
<gene>
    <name evidence="8" type="ORF">CP985_12120</name>
</gene>
<dbReference type="GO" id="GO:0016020">
    <property type="term" value="C:membrane"/>
    <property type="evidence" value="ECO:0007669"/>
    <property type="project" value="UniProtKB-SubCell"/>
</dbReference>
<feature type="transmembrane region" description="Helical" evidence="6">
    <location>
        <begin position="156"/>
        <end position="177"/>
    </location>
</feature>
<feature type="transmembrane region" description="Helical" evidence="6">
    <location>
        <begin position="68"/>
        <end position="86"/>
    </location>
</feature>
<dbReference type="SUPFAM" id="SSF103481">
    <property type="entry name" value="Multidrug resistance efflux transporter EmrE"/>
    <property type="match status" value="2"/>
</dbReference>
<feature type="transmembrane region" description="Helical" evidence="6">
    <location>
        <begin position="38"/>
        <end position="56"/>
    </location>
</feature>
<accession>A0AAX2ADI9</accession>
<feature type="domain" description="EamA" evidence="7">
    <location>
        <begin position="8"/>
        <end position="139"/>
    </location>
</feature>
<reference evidence="8 9" key="1">
    <citation type="submission" date="2017-09" db="EMBL/GenBank/DDBJ databases">
        <title>Genomics of the genus Arcobacter.</title>
        <authorList>
            <person name="Perez-Cataluna A."/>
            <person name="Figueras M.J."/>
            <person name="Salas-Masso N."/>
        </authorList>
    </citation>
    <scope>NUCLEOTIDE SEQUENCE [LARGE SCALE GENOMIC DNA]</scope>
    <source>
        <strain evidence="8 9">CECT 7386</strain>
    </source>
</reference>
<organism evidence="8 9">
    <name type="scientific">Malaciobacter mytili LMG 24559</name>
    <dbReference type="NCBI Taxonomy" id="1032238"/>
    <lineage>
        <taxon>Bacteria</taxon>
        <taxon>Pseudomonadati</taxon>
        <taxon>Campylobacterota</taxon>
        <taxon>Epsilonproteobacteria</taxon>
        <taxon>Campylobacterales</taxon>
        <taxon>Arcobacteraceae</taxon>
        <taxon>Malaciobacter</taxon>
    </lineage>
</organism>
<dbReference type="InterPro" id="IPR037185">
    <property type="entry name" value="EmrE-like"/>
</dbReference>
<comment type="subcellular location">
    <subcellularLocation>
        <location evidence="1">Membrane</location>
        <topology evidence="1">Multi-pass membrane protein</topology>
    </subcellularLocation>
</comment>
<evidence type="ECO:0000256" key="6">
    <source>
        <dbReference type="SAM" id="Phobius"/>
    </source>
</evidence>
<keyword evidence="9" id="KW-1185">Reference proteome</keyword>
<dbReference type="RefSeq" id="WP_114842249.1">
    <property type="nucleotide sequence ID" value="NZ_CP031219.1"/>
</dbReference>
<evidence type="ECO:0000256" key="2">
    <source>
        <dbReference type="ARBA" id="ARBA00007362"/>
    </source>
</evidence>
<dbReference type="InterPro" id="IPR000620">
    <property type="entry name" value="EamA_dom"/>
</dbReference>
<keyword evidence="5 6" id="KW-0472">Membrane</keyword>
<evidence type="ECO:0000259" key="7">
    <source>
        <dbReference type="Pfam" id="PF00892"/>
    </source>
</evidence>
<evidence type="ECO:0000313" key="8">
    <source>
        <dbReference type="EMBL" id="RXK14705.1"/>
    </source>
</evidence>
<dbReference type="KEGG" id="amyt:AMYT_1837"/>
<feature type="transmembrane region" description="Helical" evidence="6">
    <location>
        <begin position="98"/>
        <end position="116"/>
    </location>
</feature>
<sequence>MKTLDLQAHIYVLIATFLVGGSFLASEKLVQTVNPLSLTLLRFVGSVLIFAPFILIKKSFRSKIVSTMPRAMGISLFYSLYFMGMFEALKTTTVLNTGTLYTLVPLMTAIMALIIFKEKIGVNKLFVYIIGLVGTLWVIFKANLELLFSFSLNSGDYIFIIASFSMCCYSISIKLLYKNDNPFVLVFCTLIGGAIWMGIGMLIFQQPLNWHLVEGTLVYNMLYLIIGTTIITLFLYQRSTVILGPTKVMSYIYLNPIAVAILLYLIDGKNIETIVIPGIIITSIATFMLQKNKKEKKK</sequence>
<feature type="transmembrane region" description="Helical" evidence="6">
    <location>
        <begin position="9"/>
        <end position="26"/>
    </location>
</feature>
<dbReference type="PANTHER" id="PTHR32322:SF2">
    <property type="entry name" value="EAMA DOMAIN-CONTAINING PROTEIN"/>
    <property type="match status" value="1"/>
</dbReference>
<keyword evidence="4 6" id="KW-1133">Transmembrane helix</keyword>
<feature type="transmembrane region" description="Helical" evidence="6">
    <location>
        <begin position="248"/>
        <end position="265"/>
    </location>
</feature>
<evidence type="ECO:0000313" key="9">
    <source>
        <dbReference type="Proteomes" id="UP000290092"/>
    </source>
</evidence>
<dbReference type="Pfam" id="PF00892">
    <property type="entry name" value="EamA"/>
    <property type="match status" value="2"/>
</dbReference>
<name>A0AAX2ADI9_9BACT</name>
<feature type="transmembrane region" description="Helical" evidence="6">
    <location>
        <begin position="184"/>
        <end position="205"/>
    </location>
</feature>
<feature type="transmembrane region" description="Helical" evidence="6">
    <location>
        <begin position="217"/>
        <end position="236"/>
    </location>
</feature>
<evidence type="ECO:0000256" key="1">
    <source>
        <dbReference type="ARBA" id="ARBA00004141"/>
    </source>
</evidence>
<feature type="transmembrane region" description="Helical" evidence="6">
    <location>
        <begin position="271"/>
        <end position="289"/>
    </location>
</feature>
<dbReference type="InterPro" id="IPR050638">
    <property type="entry name" value="AA-Vitamin_Transporters"/>
</dbReference>
<proteinExistence type="inferred from homology"/>
<feature type="domain" description="EamA" evidence="7">
    <location>
        <begin position="154"/>
        <end position="289"/>
    </location>
</feature>
<dbReference type="AlphaFoldDB" id="A0AAX2ADI9"/>